<dbReference type="GO" id="GO:0005654">
    <property type="term" value="C:nucleoplasm"/>
    <property type="evidence" value="ECO:0007669"/>
    <property type="project" value="TreeGrafter"/>
</dbReference>
<feature type="region of interest" description="Disordered" evidence="1">
    <location>
        <begin position="340"/>
        <end position="406"/>
    </location>
</feature>
<dbReference type="PANTHER" id="PTHR13020">
    <property type="entry name" value="TRINUCLEOTIDE REPEAT-CONTAINING GENE 6"/>
    <property type="match status" value="1"/>
</dbReference>
<dbReference type="Proteomes" id="UP001460270">
    <property type="component" value="Unassembled WGS sequence"/>
</dbReference>
<dbReference type="GO" id="GO:0035195">
    <property type="term" value="P:miRNA-mediated post-transcriptional gene silencing"/>
    <property type="evidence" value="ECO:0007669"/>
    <property type="project" value="TreeGrafter"/>
</dbReference>
<sequence>AAGQKAKVPEPALSKTSPGLLRHHLRPTSPSTLFSSSPPGNGKSALSIGQLQNQTSPLSQCQLPSVSARYPPREVPPRFRQQEQKQLLKRGQPLPPGALKVLTILSSAYSATVTSSTNSATTTASKQLTDIPQSGLGDQHETCHWGESLPIDDSFIATTWNKVIIDTPNTDSWPSVRGSSDSCHPSAAECPLGSASSDDKSSANTTTKCSSFLSMATGAAGHQAHYPALKSNNNMMTGSASTLSGSRGWGSEGKQDAMNGSRIGAPNNWGSSNFNLNLNPNANPSAWPVLGHESSGSNGSNGLSNSPSITPGIKNNGNIAVSDASGGGWAGMMTAKEMDQHPSTTTCLSFNMEPSNLNSDGPNHSKQQHQTQEPMSPIHGMTGWGGQSPTESSQLNGDTTGSSVWGTVDTKAADSTKDSGWDSNPSGALSAWDVKAVEQGVMEVVDGETGESQDQPLSTWGQQPGTAPASEGSGDSSEGRSRRRDRSYSMEIAPVLPRQDLDPRVLSNTGWGQTPIRQHTVWEMEEASSDDSKSCSSSETLGSSGSNHASSPTCGGNVITNMGPGPRPGSGGKNDSDVSVSSNWGGPQSMQSGSEWSDPPQSKAQNGTPSGWGDPMPVSGPNSGGSSWGSEDKSPSWDDGMTKSQPTTWTEGSSSSHGWGNSNGNLSSSSTGEWGEPEAKSSGNSSSMWEGDSGNAGSSGWKDSARAGNRGGGWGKQAPPVNNSWGIHHVQMALCRETGVPPNLKRVAVAAQAVEEVVALVPGVVPVL</sequence>
<evidence type="ECO:0000313" key="2">
    <source>
        <dbReference type="EMBL" id="KAK7929938.1"/>
    </source>
</evidence>
<feature type="region of interest" description="Disordered" evidence="1">
    <location>
        <begin position="168"/>
        <end position="203"/>
    </location>
</feature>
<evidence type="ECO:0008006" key="4">
    <source>
        <dbReference type="Google" id="ProtNLM"/>
    </source>
</evidence>
<feature type="compositionally biased region" description="Polar residues" evidence="1">
    <location>
        <begin position="642"/>
        <end position="651"/>
    </location>
</feature>
<evidence type="ECO:0000256" key="1">
    <source>
        <dbReference type="SAM" id="MobiDB-lite"/>
    </source>
</evidence>
<feature type="region of interest" description="Disordered" evidence="1">
    <location>
        <begin position="237"/>
        <end position="266"/>
    </location>
</feature>
<dbReference type="PANTHER" id="PTHR13020:SF25">
    <property type="entry name" value="PROTEIN GAWKY"/>
    <property type="match status" value="1"/>
</dbReference>
<gene>
    <name evidence="2" type="ORF">WMY93_006333</name>
</gene>
<feature type="compositionally biased region" description="Polar residues" evidence="1">
    <location>
        <begin position="452"/>
        <end position="465"/>
    </location>
</feature>
<dbReference type="InterPro" id="IPR052068">
    <property type="entry name" value="GW182_domain"/>
</dbReference>
<feature type="compositionally biased region" description="Polar residues" evidence="1">
    <location>
        <begin position="547"/>
        <end position="560"/>
    </location>
</feature>
<feature type="non-terminal residue" evidence="2">
    <location>
        <position position="1"/>
    </location>
</feature>
<dbReference type="GO" id="GO:0060213">
    <property type="term" value="P:positive regulation of nuclear-transcribed mRNA poly(A) tail shortening"/>
    <property type="evidence" value="ECO:0007669"/>
    <property type="project" value="TreeGrafter"/>
</dbReference>
<feature type="compositionally biased region" description="Polar residues" evidence="1">
    <location>
        <begin position="577"/>
        <end position="609"/>
    </location>
</feature>
<feature type="region of interest" description="Disordered" evidence="1">
    <location>
        <begin position="1"/>
        <end position="85"/>
    </location>
</feature>
<feature type="compositionally biased region" description="Low complexity" evidence="1">
    <location>
        <begin position="115"/>
        <end position="125"/>
    </location>
</feature>
<feature type="compositionally biased region" description="Basic and acidic residues" evidence="1">
    <location>
        <begin position="71"/>
        <end position="83"/>
    </location>
</feature>
<feature type="compositionally biased region" description="Polar residues" evidence="1">
    <location>
        <begin position="47"/>
        <end position="65"/>
    </location>
</feature>
<dbReference type="AlphaFoldDB" id="A0AAW0PQX7"/>
<feature type="compositionally biased region" description="Polar residues" evidence="1">
    <location>
        <begin position="387"/>
        <end position="405"/>
    </location>
</feature>
<dbReference type="EMBL" id="JBBPFD010000004">
    <property type="protein sequence ID" value="KAK7929938.1"/>
    <property type="molecule type" value="Genomic_DNA"/>
</dbReference>
<feature type="region of interest" description="Disordered" evidence="1">
    <location>
        <begin position="287"/>
        <end position="317"/>
    </location>
</feature>
<feature type="compositionally biased region" description="Polar residues" evidence="1">
    <location>
        <begin position="506"/>
        <end position="517"/>
    </location>
</feature>
<evidence type="ECO:0000313" key="3">
    <source>
        <dbReference type="Proteomes" id="UP001460270"/>
    </source>
</evidence>
<name>A0AAW0PQX7_9GOBI</name>
<protein>
    <recommendedName>
        <fullName evidence="4">Trinucleotide repeat containing 6B</fullName>
    </recommendedName>
</protein>
<feature type="compositionally biased region" description="Polar residues" evidence="1">
    <location>
        <begin position="168"/>
        <end position="183"/>
    </location>
</feature>
<feature type="compositionally biased region" description="Low complexity" evidence="1">
    <location>
        <begin position="27"/>
        <end position="39"/>
    </location>
</feature>
<feature type="region of interest" description="Disordered" evidence="1">
    <location>
        <begin position="115"/>
        <end position="140"/>
    </location>
</feature>
<comment type="caution">
    <text evidence="2">The sequence shown here is derived from an EMBL/GenBank/DDBJ whole genome shotgun (WGS) entry which is preliminary data.</text>
</comment>
<feature type="compositionally biased region" description="Low complexity" evidence="1">
    <location>
        <begin position="652"/>
        <end position="672"/>
    </location>
</feature>
<keyword evidence="3" id="KW-1185">Reference proteome</keyword>
<accession>A0AAW0PQX7</accession>
<reference evidence="3" key="1">
    <citation type="submission" date="2024-04" db="EMBL/GenBank/DDBJ databases">
        <title>Salinicola lusitanus LLJ914,a marine bacterium isolated from the Okinawa Trough.</title>
        <authorList>
            <person name="Li J."/>
        </authorList>
    </citation>
    <scope>NUCLEOTIDE SEQUENCE [LARGE SCALE GENOMIC DNA]</scope>
</reference>
<feature type="compositionally biased region" description="Polar residues" evidence="1">
    <location>
        <begin position="341"/>
        <end position="374"/>
    </location>
</feature>
<feature type="compositionally biased region" description="Low complexity" evidence="1">
    <location>
        <begin position="534"/>
        <end position="546"/>
    </location>
</feature>
<feature type="compositionally biased region" description="Low complexity" evidence="1">
    <location>
        <begin position="294"/>
        <end position="308"/>
    </location>
</feature>
<organism evidence="2 3">
    <name type="scientific">Mugilogobius chulae</name>
    <name type="common">yellowstripe goby</name>
    <dbReference type="NCBI Taxonomy" id="88201"/>
    <lineage>
        <taxon>Eukaryota</taxon>
        <taxon>Metazoa</taxon>
        <taxon>Chordata</taxon>
        <taxon>Craniata</taxon>
        <taxon>Vertebrata</taxon>
        <taxon>Euteleostomi</taxon>
        <taxon>Actinopterygii</taxon>
        <taxon>Neopterygii</taxon>
        <taxon>Teleostei</taxon>
        <taxon>Neoteleostei</taxon>
        <taxon>Acanthomorphata</taxon>
        <taxon>Gobiaria</taxon>
        <taxon>Gobiiformes</taxon>
        <taxon>Gobioidei</taxon>
        <taxon>Gobiidae</taxon>
        <taxon>Gobionellinae</taxon>
        <taxon>Mugilogobius</taxon>
    </lineage>
</organism>
<dbReference type="GO" id="GO:0000932">
    <property type="term" value="C:P-body"/>
    <property type="evidence" value="ECO:0007669"/>
    <property type="project" value="TreeGrafter"/>
</dbReference>
<proteinExistence type="predicted"/>
<feature type="region of interest" description="Disordered" evidence="1">
    <location>
        <begin position="447"/>
        <end position="722"/>
    </location>
</feature>